<keyword evidence="4" id="KW-1185">Reference proteome</keyword>
<feature type="region of interest" description="Disordered" evidence="1">
    <location>
        <begin position="1"/>
        <end position="33"/>
    </location>
</feature>
<dbReference type="AlphaFoldDB" id="A0AAP3E3I7"/>
<feature type="compositionally biased region" description="Basic and acidic residues" evidence="1">
    <location>
        <begin position="1"/>
        <end position="13"/>
    </location>
</feature>
<accession>A0AAP3E3I7</accession>
<dbReference type="EMBL" id="JAOPKA010000018">
    <property type="protein sequence ID" value="MCU4743753.1"/>
    <property type="molecule type" value="Genomic_DNA"/>
</dbReference>
<evidence type="ECO:0000256" key="1">
    <source>
        <dbReference type="SAM" id="MobiDB-lite"/>
    </source>
</evidence>
<reference evidence="2 4" key="1">
    <citation type="submission" date="2022-09" db="EMBL/GenBank/DDBJ databases">
        <title>Enrichment on poylsaccharides allowed isolation of novel metabolic and taxonomic groups of Haloarchaea.</title>
        <authorList>
            <person name="Sorokin D.Y."/>
            <person name="Elcheninov A.G."/>
            <person name="Khizhniak T.V."/>
            <person name="Kolganova T.V."/>
            <person name="Kublanov I.V."/>
        </authorList>
    </citation>
    <scope>NUCLEOTIDE SEQUENCE</scope>
    <source>
        <strain evidence="3 4">AArc-m2/3/4</strain>
        <strain evidence="2">AArc-xg1-1</strain>
    </source>
</reference>
<evidence type="ECO:0000313" key="4">
    <source>
        <dbReference type="Proteomes" id="UP001320972"/>
    </source>
</evidence>
<protein>
    <submittedName>
        <fullName evidence="2">Uncharacterized protein</fullName>
    </submittedName>
</protein>
<dbReference type="EMBL" id="JAOPKB010000011">
    <property type="protein sequence ID" value="MCU4974254.1"/>
    <property type="molecule type" value="Genomic_DNA"/>
</dbReference>
<dbReference type="Proteomes" id="UP001320972">
    <property type="component" value="Unassembled WGS sequence"/>
</dbReference>
<evidence type="ECO:0000313" key="2">
    <source>
        <dbReference type="EMBL" id="MCU4743753.1"/>
    </source>
</evidence>
<organism evidence="2 5">
    <name type="scientific">Natronoglomus mannanivorans</name>
    <dbReference type="NCBI Taxonomy" id="2979990"/>
    <lineage>
        <taxon>Archaea</taxon>
        <taxon>Methanobacteriati</taxon>
        <taxon>Methanobacteriota</taxon>
        <taxon>Stenosarchaea group</taxon>
        <taxon>Halobacteria</taxon>
        <taxon>Halobacteriales</taxon>
        <taxon>Natrialbaceae</taxon>
        <taxon>Natronoglomus</taxon>
    </lineage>
</organism>
<name>A0AAP3E3I7_9EURY</name>
<proteinExistence type="predicted"/>
<evidence type="ECO:0000313" key="3">
    <source>
        <dbReference type="EMBL" id="MCU4974254.1"/>
    </source>
</evidence>
<evidence type="ECO:0000313" key="5">
    <source>
        <dbReference type="Proteomes" id="UP001321018"/>
    </source>
</evidence>
<dbReference type="Proteomes" id="UP001321018">
    <property type="component" value="Unassembled WGS sequence"/>
</dbReference>
<sequence>MCSSPRDELESGRRQSPGDGAVATDRVASARREVTPKSVVAIAMKPAAKTNPDV</sequence>
<comment type="caution">
    <text evidence="2">The sequence shown here is derived from an EMBL/GenBank/DDBJ whole genome shotgun (WGS) entry which is preliminary data.</text>
</comment>
<dbReference type="RefSeq" id="WP_338005568.1">
    <property type="nucleotide sequence ID" value="NZ_JAOPKA010000018.1"/>
</dbReference>
<gene>
    <name evidence="3" type="ORF">OB955_16125</name>
    <name evidence="2" type="ORF">OB960_20415</name>
</gene>